<feature type="domain" description="Glycosyltransferase subfamily 4-like N-terminal" evidence="5">
    <location>
        <begin position="20"/>
        <end position="198"/>
    </location>
</feature>
<evidence type="ECO:0000313" key="6">
    <source>
        <dbReference type="EMBL" id="USQ77767.1"/>
    </source>
</evidence>
<evidence type="ECO:0000259" key="5">
    <source>
        <dbReference type="Pfam" id="PF13439"/>
    </source>
</evidence>
<sequence>MTRLAYLSADPGVPAFGTKGASVHVQEILRAFRLRGASPTLYTVRTDDHVPADLADVPVVHLPVDSDRADRALPQRERVARREQRQVQVAGDLAARAIADGADVVYERYSLFSTALAEVTQALGVPGILEVNAPLIDEQATHRHLVDRDGAVQSLRTQVAAASVIACVSRPVADWVLRHCPDAGERVRVTPNGVNTDRIVPTAPSAGSSPTVLFVGTLKPWHGVEVLLDAAAVAQEDWQIRIVGDGPQGVALAEQAERLGLTVDFRGAVAPSEIPAALAGATIAVAPYPAFVDGDDYFSPLKIYEYAAAGLPVVASRVGQVPTIVGHDVTGLLVEPSDPQALAAAIDALVADPQRARDYGAAGRAVVEAAHSWDAVLGQILEGVCDDARHSVPQDTHDGDGDGAHNGVVEGAGREHLVQIA</sequence>
<organism evidence="6 7">
    <name type="scientific">Ornithinimicrobium cryptoxanthini</name>
    <dbReference type="NCBI Taxonomy" id="2934161"/>
    <lineage>
        <taxon>Bacteria</taxon>
        <taxon>Bacillati</taxon>
        <taxon>Actinomycetota</taxon>
        <taxon>Actinomycetes</taxon>
        <taxon>Micrococcales</taxon>
        <taxon>Ornithinimicrobiaceae</taxon>
        <taxon>Ornithinimicrobium</taxon>
    </lineage>
</organism>
<evidence type="ECO:0000313" key="7">
    <source>
        <dbReference type="Proteomes" id="UP001056535"/>
    </source>
</evidence>
<dbReference type="Pfam" id="PF13439">
    <property type="entry name" value="Glyco_transf_4"/>
    <property type="match status" value="1"/>
</dbReference>
<feature type="region of interest" description="Disordered" evidence="4">
    <location>
        <begin position="389"/>
        <end position="412"/>
    </location>
</feature>
<dbReference type="RefSeq" id="WP_252623319.1">
    <property type="nucleotide sequence ID" value="NZ_CP099490.1"/>
</dbReference>
<feature type="compositionally biased region" description="Basic and acidic residues" evidence="4">
    <location>
        <begin position="389"/>
        <end position="403"/>
    </location>
</feature>
<dbReference type="Pfam" id="PF13692">
    <property type="entry name" value="Glyco_trans_1_4"/>
    <property type="match status" value="1"/>
</dbReference>
<dbReference type="CDD" id="cd03801">
    <property type="entry name" value="GT4_PimA-like"/>
    <property type="match status" value="1"/>
</dbReference>
<dbReference type="EMBL" id="CP099490">
    <property type="protein sequence ID" value="USQ77767.1"/>
    <property type="molecule type" value="Genomic_DNA"/>
</dbReference>
<evidence type="ECO:0000256" key="2">
    <source>
        <dbReference type="ARBA" id="ARBA00022676"/>
    </source>
</evidence>
<proteinExistence type="predicted"/>
<evidence type="ECO:0000256" key="4">
    <source>
        <dbReference type="SAM" id="MobiDB-lite"/>
    </source>
</evidence>
<name>A0ABY4YLW0_9MICO</name>
<gene>
    <name evidence="6" type="ORF">NF557_07690</name>
</gene>
<dbReference type="SUPFAM" id="SSF53756">
    <property type="entry name" value="UDP-Glycosyltransferase/glycogen phosphorylase"/>
    <property type="match status" value="1"/>
</dbReference>
<reference evidence="6" key="1">
    <citation type="submission" date="2022-06" db="EMBL/GenBank/DDBJ databases">
        <title>Ornithinimicrobium JY.X270.</title>
        <authorList>
            <person name="Huang Y."/>
        </authorList>
    </citation>
    <scope>NUCLEOTIDE SEQUENCE</scope>
    <source>
        <strain evidence="6">JY.X270</strain>
    </source>
</reference>
<keyword evidence="3" id="KW-0808">Transferase</keyword>
<protein>
    <recommendedName>
        <fullName evidence="1">D-inositol 3-phosphate glycosyltransferase</fullName>
    </recommendedName>
</protein>
<evidence type="ECO:0000256" key="3">
    <source>
        <dbReference type="ARBA" id="ARBA00022679"/>
    </source>
</evidence>
<dbReference type="Gene3D" id="3.40.50.2000">
    <property type="entry name" value="Glycogen Phosphorylase B"/>
    <property type="match status" value="2"/>
</dbReference>
<dbReference type="PANTHER" id="PTHR45947">
    <property type="entry name" value="SULFOQUINOVOSYL TRANSFERASE SQD2"/>
    <property type="match status" value="1"/>
</dbReference>
<keyword evidence="7" id="KW-1185">Reference proteome</keyword>
<keyword evidence="2" id="KW-0328">Glycosyltransferase</keyword>
<dbReference type="InterPro" id="IPR050194">
    <property type="entry name" value="Glycosyltransferase_grp1"/>
</dbReference>
<dbReference type="Proteomes" id="UP001056535">
    <property type="component" value="Chromosome"/>
</dbReference>
<evidence type="ECO:0000256" key="1">
    <source>
        <dbReference type="ARBA" id="ARBA00021292"/>
    </source>
</evidence>
<accession>A0ABY4YLW0</accession>
<dbReference type="InterPro" id="IPR028098">
    <property type="entry name" value="Glyco_trans_4-like_N"/>
</dbReference>
<dbReference type="PANTHER" id="PTHR45947:SF3">
    <property type="entry name" value="SULFOQUINOVOSYL TRANSFERASE SQD2"/>
    <property type="match status" value="1"/>
</dbReference>